<evidence type="ECO:0000313" key="2">
    <source>
        <dbReference type="EMBL" id="MFC5179243.1"/>
    </source>
</evidence>
<sequence length="154" mass="15393">MSGKHVKRVAWRPRRPAPLLTLLAGFGTWVALAAVLVLLPSTSPADVHGPIGGQTHDRGDDDVAVVPPQTLSTGSVSPSDPTPSGGAARVSRDAPGTTEQDAATSDPTTSAPTGEPTGDPTTADPAPAPTSPPGQANGHDHDHPGQGHGPPGKP</sequence>
<accession>A0ABW0BQI3</accession>
<evidence type="ECO:0000256" key="1">
    <source>
        <dbReference type="SAM" id="MobiDB-lite"/>
    </source>
</evidence>
<dbReference type="RefSeq" id="WP_378593211.1">
    <property type="nucleotide sequence ID" value="NZ_JBHSKD010000027.1"/>
</dbReference>
<name>A0ABW0BQI3_9ACTN</name>
<reference evidence="3" key="1">
    <citation type="journal article" date="2019" name="Int. J. Syst. Evol. Microbiol.">
        <title>The Global Catalogue of Microorganisms (GCM) 10K type strain sequencing project: providing services to taxonomists for standard genome sequencing and annotation.</title>
        <authorList>
            <consortium name="The Broad Institute Genomics Platform"/>
            <consortium name="The Broad Institute Genome Sequencing Center for Infectious Disease"/>
            <person name="Wu L."/>
            <person name="Ma J."/>
        </authorList>
    </citation>
    <scope>NUCLEOTIDE SEQUENCE [LARGE SCALE GENOMIC DNA]</scope>
    <source>
        <strain evidence="3">DFY41</strain>
    </source>
</reference>
<dbReference type="EMBL" id="JBHSKD010000027">
    <property type="protein sequence ID" value="MFC5179243.1"/>
    <property type="molecule type" value="Genomic_DNA"/>
</dbReference>
<gene>
    <name evidence="2" type="ORF">ACFPGP_21350</name>
</gene>
<evidence type="ECO:0000313" key="3">
    <source>
        <dbReference type="Proteomes" id="UP001596087"/>
    </source>
</evidence>
<feature type="compositionally biased region" description="Polar residues" evidence="1">
    <location>
        <begin position="69"/>
        <end position="79"/>
    </location>
</feature>
<organism evidence="2 3">
    <name type="scientific">Nocardioides taihuensis</name>
    <dbReference type="NCBI Taxonomy" id="1835606"/>
    <lineage>
        <taxon>Bacteria</taxon>
        <taxon>Bacillati</taxon>
        <taxon>Actinomycetota</taxon>
        <taxon>Actinomycetes</taxon>
        <taxon>Propionibacteriales</taxon>
        <taxon>Nocardioidaceae</taxon>
        <taxon>Nocardioides</taxon>
    </lineage>
</organism>
<feature type="compositionally biased region" description="Low complexity" evidence="1">
    <location>
        <begin position="101"/>
        <end position="125"/>
    </location>
</feature>
<protein>
    <submittedName>
        <fullName evidence="2">Uncharacterized protein</fullName>
    </submittedName>
</protein>
<comment type="caution">
    <text evidence="2">The sequence shown here is derived from an EMBL/GenBank/DDBJ whole genome shotgun (WGS) entry which is preliminary data.</text>
</comment>
<feature type="region of interest" description="Disordered" evidence="1">
    <location>
        <begin position="48"/>
        <end position="154"/>
    </location>
</feature>
<proteinExistence type="predicted"/>
<keyword evidence="3" id="KW-1185">Reference proteome</keyword>
<dbReference type="Proteomes" id="UP001596087">
    <property type="component" value="Unassembled WGS sequence"/>
</dbReference>